<evidence type="ECO:0000313" key="5">
    <source>
        <dbReference type="EMBL" id="MDH5824228.1"/>
    </source>
</evidence>
<accession>A0ABT6JDE6</accession>
<feature type="domain" description="HTH arsR-type" evidence="4">
    <location>
        <begin position="1"/>
        <end position="95"/>
    </location>
</feature>
<dbReference type="PANTHER" id="PTHR43132">
    <property type="entry name" value="ARSENICAL RESISTANCE OPERON REPRESSOR ARSR-RELATED"/>
    <property type="match status" value="1"/>
</dbReference>
<keyword evidence="2" id="KW-0238">DNA-binding</keyword>
<dbReference type="NCBIfam" id="NF033788">
    <property type="entry name" value="HTH_metalloreg"/>
    <property type="match status" value="1"/>
</dbReference>
<dbReference type="InterPro" id="IPR001845">
    <property type="entry name" value="HTH_ArsR_DNA-bd_dom"/>
</dbReference>
<evidence type="ECO:0000259" key="4">
    <source>
        <dbReference type="PROSITE" id="PS50987"/>
    </source>
</evidence>
<dbReference type="RefSeq" id="WP_280575527.1">
    <property type="nucleotide sequence ID" value="NZ_JARXRM010000043.1"/>
</dbReference>
<keyword evidence="6" id="KW-1185">Reference proteome</keyword>
<dbReference type="CDD" id="cd00090">
    <property type="entry name" value="HTH_ARSR"/>
    <property type="match status" value="1"/>
</dbReference>
<dbReference type="SUPFAM" id="SSF46785">
    <property type="entry name" value="Winged helix' DNA-binding domain"/>
    <property type="match status" value="1"/>
</dbReference>
<dbReference type="InterPro" id="IPR051011">
    <property type="entry name" value="Metal_resp_trans_reg"/>
</dbReference>
<evidence type="ECO:0000256" key="1">
    <source>
        <dbReference type="ARBA" id="ARBA00023015"/>
    </source>
</evidence>
<dbReference type="Gene3D" id="1.10.10.10">
    <property type="entry name" value="Winged helix-like DNA-binding domain superfamily/Winged helix DNA-binding domain"/>
    <property type="match status" value="1"/>
</dbReference>
<sequence length="107" mass="11282">MQTPIALEALSALAQKSRLALFRHLVRLGPDGATPGELAGALDIAATTLSFHLKTLAQAGLVEAEQRGRSITYRADFAAMQGLVDYLTENCCGGDPARCAPKARKTA</sequence>
<dbReference type="EMBL" id="JARXRM010000043">
    <property type="protein sequence ID" value="MDH5824228.1"/>
    <property type="molecule type" value="Genomic_DNA"/>
</dbReference>
<dbReference type="PANTHER" id="PTHR43132:SF2">
    <property type="entry name" value="ARSENICAL RESISTANCE OPERON REPRESSOR ARSR-RELATED"/>
    <property type="match status" value="1"/>
</dbReference>
<keyword evidence="3" id="KW-0804">Transcription</keyword>
<evidence type="ECO:0000256" key="3">
    <source>
        <dbReference type="ARBA" id="ARBA00023163"/>
    </source>
</evidence>
<evidence type="ECO:0000256" key="2">
    <source>
        <dbReference type="ARBA" id="ARBA00023125"/>
    </source>
</evidence>
<dbReference type="Pfam" id="PF12840">
    <property type="entry name" value="HTH_20"/>
    <property type="match status" value="1"/>
</dbReference>
<gene>
    <name evidence="5" type="ORF">QFW77_14700</name>
</gene>
<dbReference type="InterPro" id="IPR036388">
    <property type="entry name" value="WH-like_DNA-bd_sf"/>
</dbReference>
<keyword evidence="1" id="KW-0805">Transcription regulation</keyword>
<name>A0ABT6JDE6_9GAMM</name>
<dbReference type="SMART" id="SM00418">
    <property type="entry name" value="HTH_ARSR"/>
    <property type="match status" value="1"/>
</dbReference>
<organism evidence="5 6">
    <name type="scientific">Luteimonas endophytica</name>
    <dbReference type="NCBI Taxonomy" id="3042023"/>
    <lineage>
        <taxon>Bacteria</taxon>
        <taxon>Pseudomonadati</taxon>
        <taxon>Pseudomonadota</taxon>
        <taxon>Gammaproteobacteria</taxon>
        <taxon>Lysobacterales</taxon>
        <taxon>Lysobacteraceae</taxon>
        <taxon>Luteimonas</taxon>
    </lineage>
</organism>
<comment type="caution">
    <text evidence="5">The sequence shown here is derived from an EMBL/GenBank/DDBJ whole genome shotgun (WGS) entry which is preliminary data.</text>
</comment>
<evidence type="ECO:0000313" key="6">
    <source>
        <dbReference type="Proteomes" id="UP001156940"/>
    </source>
</evidence>
<dbReference type="PROSITE" id="PS50987">
    <property type="entry name" value="HTH_ARSR_2"/>
    <property type="match status" value="1"/>
</dbReference>
<reference evidence="5 6" key="1">
    <citation type="submission" date="2023-04" db="EMBL/GenBank/DDBJ databases">
        <title>Luteimonas endophyticus RD2P54.</title>
        <authorList>
            <person name="Sun J.-Q."/>
        </authorList>
    </citation>
    <scope>NUCLEOTIDE SEQUENCE [LARGE SCALE GENOMIC DNA]</scope>
    <source>
        <strain evidence="5 6">RD2P54</strain>
    </source>
</reference>
<dbReference type="InterPro" id="IPR011991">
    <property type="entry name" value="ArsR-like_HTH"/>
</dbReference>
<dbReference type="InterPro" id="IPR036390">
    <property type="entry name" value="WH_DNA-bd_sf"/>
</dbReference>
<proteinExistence type="predicted"/>
<dbReference type="Proteomes" id="UP001156940">
    <property type="component" value="Unassembled WGS sequence"/>
</dbReference>
<dbReference type="PRINTS" id="PR00778">
    <property type="entry name" value="HTHARSR"/>
</dbReference>
<protein>
    <submittedName>
        <fullName evidence="5">Metalloregulator ArsR/SmtB family transcription factor</fullName>
    </submittedName>
</protein>